<evidence type="ECO:0000256" key="5">
    <source>
        <dbReference type="ARBA" id="ARBA00022989"/>
    </source>
</evidence>
<dbReference type="InterPro" id="IPR051085">
    <property type="entry name" value="MB_O-acyltransferase"/>
</dbReference>
<evidence type="ECO:0000313" key="9">
    <source>
        <dbReference type="EMBL" id="KAA5231998.1"/>
    </source>
</evidence>
<dbReference type="GO" id="GO:0016746">
    <property type="term" value="F:acyltransferase activity"/>
    <property type="evidence" value="ECO:0007669"/>
    <property type="project" value="UniProtKB-KW"/>
</dbReference>
<dbReference type="PIRSF" id="PIRSF500217">
    <property type="entry name" value="AlgI"/>
    <property type="match status" value="1"/>
</dbReference>
<keyword evidence="5 8" id="KW-1133">Transmembrane helix</keyword>
<dbReference type="Proteomes" id="UP000440198">
    <property type="component" value="Unassembled WGS sequence"/>
</dbReference>
<dbReference type="Proteomes" id="UP000421791">
    <property type="component" value="Unassembled WGS sequence"/>
</dbReference>
<dbReference type="PIRSF" id="PIRSF016636">
    <property type="entry name" value="AlgI_DltB"/>
    <property type="match status" value="1"/>
</dbReference>
<dbReference type="EMBL" id="VWAK01000004">
    <property type="protein sequence ID" value="KAA5231998.1"/>
    <property type="molecule type" value="Genomic_DNA"/>
</dbReference>
<evidence type="ECO:0000256" key="7">
    <source>
        <dbReference type="PIRNR" id="PIRNR016636"/>
    </source>
</evidence>
<keyword evidence="7" id="KW-0808">Transferase</keyword>
<feature type="transmembrane region" description="Helical" evidence="8">
    <location>
        <begin position="81"/>
        <end position="100"/>
    </location>
</feature>
<keyword evidence="12" id="KW-1185">Reference proteome</keyword>
<feature type="transmembrane region" description="Helical" evidence="8">
    <location>
        <begin position="46"/>
        <end position="69"/>
    </location>
</feature>
<dbReference type="PANTHER" id="PTHR13285:SF18">
    <property type="entry name" value="PROTEIN-CYSTEINE N-PALMITOYLTRANSFERASE RASP"/>
    <property type="match status" value="1"/>
</dbReference>
<sequence length="441" mass="51072">MLFNTPQYLLFLLVILVMLWITNKWAGLLFRNTLLLVASYYFYANLHIGFVGLLVYITLVNYFGGIWIISEQKRGSSGKKAVAVSILLSLLVLIFFKYAYFFNDSILLPIGLSFFTFQALSYSIDIYRGKIKPETSFINVALFVAFFPTLLSGPIERARNLLPQLRERLLFNEDNIIAGAKLFIWGLFKKVVIADRLAEYVNMIYGNPEAHTGSTLAITAVFYSFQIYADFSGYADMAIGSGRMMGIKLMENFNLPYCVNSFKEFWRRWHISLTSWFTEYVYISMGGNRVNKARWILNISTVFLLSGVWHGATYSFILWGMIHALLYLLEYYCGPKRPNIIYHLYVFIMITFAWIFFRIEDSGTAWNTVVHICTNLISPFYWGSSMFTTMLTMALLLIFILREYLSYKEIGKEKSNYEVIILLLSIALFGVSSEQFVYFQF</sequence>
<gene>
    <name evidence="10" type="ORF">F2Z09_05360</name>
    <name evidence="9" type="ORF">F2Z22_04230</name>
</gene>
<feature type="transmembrane region" description="Helical" evidence="8">
    <location>
        <begin position="419"/>
        <end position="439"/>
    </location>
</feature>
<feature type="transmembrane region" description="Helical" evidence="8">
    <location>
        <begin position="7"/>
        <end position="26"/>
    </location>
</feature>
<dbReference type="GO" id="GO:0005886">
    <property type="term" value="C:plasma membrane"/>
    <property type="evidence" value="ECO:0007669"/>
    <property type="project" value="UniProtKB-SubCell"/>
</dbReference>
<keyword evidence="3 7" id="KW-1003">Cell membrane</keyword>
<dbReference type="InterPro" id="IPR004299">
    <property type="entry name" value="MBOAT_fam"/>
</dbReference>
<keyword evidence="7" id="KW-0012">Acyltransferase</keyword>
<feature type="transmembrane region" description="Helical" evidence="8">
    <location>
        <begin position="379"/>
        <end position="399"/>
    </location>
</feature>
<evidence type="ECO:0000256" key="3">
    <source>
        <dbReference type="ARBA" id="ARBA00022475"/>
    </source>
</evidence>
<evidence type="ECO:0000256" key="4">
    <source>
        <dbReference type="ARBA" id="ARBA00022692"/>
    </source>
</evidence>
<comment type="subcellular location">
    <subcellularLocation>
        <location evidence="1">Cell membrane</location>
        <topology evidence="1">Multi-pass membrane protein</topology>
    </subcellularLocation>
</comment>
<evidence type="ECO:0000256" key="6">
    <source>
        <dbReference type="ARBA" id="ARBA00023136"/>
    </source>
</evidence>
<dbReference type="RefSeq" id="WP_149923453.1">
    <property type="nucleotide sequence ID" value="NZ_JADNLJ010000002.1"/>
</dbReference>
<dbReference type="PANTHER" id="PTHR13285">
    <property type="entry name" value="ACYLTRANSFERASE"/>
    <property type="match status" value="1"/>
</dbReference>
<evidence type="ECO:0000256" key="1">
    <source>
        <dbReference type="ARBA" id="ARBA00004651"/>
    </source>
</evidence>
<name>A0A7J4YSH4_9BACE</name>
<dbReference type="InterPro" id="IPR028362">
    <property type="entry name" value="AlgI"/>
</dbReference>
<feature type="transmembrane region" description="Helical" evidence="8">
    <location>
        <begin position="340"/>
        <end position="359"/>
    </location>
</feature>
<feature type="transmembrane region" description="Helical" evidence="8">
    <location>
        <begin position="106"/>
        <end position="124"/>
    </location>
</feature>
<keyword evidence="6 7" id="KW-0472">Membrane</keyword>
<organism evidence="9 11">
    <name type="scientific">Bacteroides finegoldii</name>
    <dbReference type="NCBI Taxonomy" id="338188"/>
    <lineage>
        <taxon>Bacteria</taxon>
        <taxon>Pseudomonadati</taxon>
        <taxon>Bacteroidota</taxon>
        <taxon>Bacteroidia</taxon>
        <taxon>Bacteroidales</taxon>
        <taxon>Bacteroidaceae</taxon>
        <taxon>Bacteroides</taxon>
    </lineage>
</organism>
<evidence type="ECO:0000313" key="12">
    <source>
        <dbReference type="Proteomes" id="UP000440198"/>
    </source>
</evidence>
<comment type="similarity">
    <text evidence="2 7">Belongs to the membrane-bound acyltransferase family.</text>
</comment>
<evidence type="ECO:0000256" key="2">
    <source>
        <dbReference type="ARBA" id="ARBA00010323"/>
    </source>
</evidence>
<feature type="transmembrane region" description="Helical" evidence="8">
    <location>
        <begin position="293"/>
        <end position="310"/>
    </location>
</feature>
<dbReference type="EMBL" id="VWAG01000006">
    <property type="protein sequence ID" value="KAA5258970.1"/>
    <property type="molecule type" value="Genomic_DNA"/>
</dbReference>
<dbReference type="Pfam" id="PF03062">
    <property type="entry name" value="MBOAT"/>
    <property type="match status" value="1"/>
</dbReference>
<evidence type="ECO:0000256" key="8">
    <source>
        <dbReference type="SAM" id="Phobius"/>
    </source>
</evidence>
<dbReference type="InterPro" id="IPR024194">
    <property type="entry name" value="Ac/AlaTfrase_AlgI/DltB"/>
</dbReference>
<accession>A0A7J4YSH4</accession>
<dbReference type="GO" id="GO:0042121">
    <property type="term" value="P:alginic acid biosynthetic process"/>
    <property type="evidence" value="ECO:0007669"/>
    <property type="project" value="InterPro"/>
</dbReference>
<reference evidence="11 12" key="1">
    <citation type="journal article" date="2019" name="Nat. Med.">
        <title>A library of human gut bacterial isolates paired with longitudinal multiomics data enables mechanistic microbiome research.</title>
        <authorList>
            <person name="Poyet M."/>
            <person name="Groussin M."/>
            <person name="Gibbons S.M."/>
            <person name="Avila-Pacheco J."/>
            <person name="Jiang X."/>
            <person name="Kearney S.M."/>
            <person name="Perrotta A.R."/>
            <person name="Berdy B."/>
            <person name="Zhao S."/>
            <person name="Lieberman T.D."/>
            <person name="Swanson P.K."/>
            <person name="Smith M."/>
            <person name="Roesemann S."/>
            <person name="Alexander J.E."/>
            <person name="Rich S.A."/>
            <person name="Livny J."/>
            <person name="Vlamakis H."/>
            <person name="Clish C."/>
            <person name="Bullock K."/>
            <person name="Deik A."/>
            <person name="Scott J."/>
            <person name="Pierce K.A."/>
            <person name="Xavier R.J."/>
            <person name="Alm E.J."/>
        </authorList>
    </citation>
    <scope>NUCLEOTIDE SEQUENCE [LARGE SCALE GENOMIC DNA]</scope>
    <source>
        <strain evidence="10 12">BIOML-A2</strain>
        <strain evidence="9 11">BIOML-A6</strain>
    </source>
</reference>
<evidence type="ECO:0000313" key="11">
    <source>
        <dbReference type="Proteomes" id="UP000421791"/>
    </source>
</evidence>
<proteinExistence type="inferred from homology"/>
<protein>
    <submittedName>
        <fullName evidence="9">MBOAT family protein</fullName>
    </submittedName>
</protein>
<keyword evidence="4 8" id="KW-0812">Transmembrane</keyword>
<comment type="caution">
    <text evidence="9">The sequence shown here is derived from an EMBL/GenBank/DDBJ whole genome shotgun (WGS) entry which is preliminary data.</text>
</comment>
<evidence type="ECO:0000313" key="10">
    <source>
        <dbReference type="EMBL" id="KAA5258970.1"/>
    </source>
</evidence>
<feature type="transmembrane region" description="Helical" evidence="8">
    <location>
        <begin position="136"/>
        <end position="155"/>
    </location>
</feature>
<dbReference type="AlphaFoldDB" id="A0A7J4YSH4"/>